<dbReference type="Pfam" id="PF01630">
    <property type="entry name" value="Glyco_hydro_56"/>
    <property type="match status" value="1"/>
</dbReference>
<dbReference type="Proteomes" id="UP001153954">
    <property type="component" value="Unassembled WGS sequence"/>
</dbReference>
<dbReference type="SUPFAM" id="SSF51445">
    <property type="entry name" value="(Trans)glycosidases"/>
    <property type="match status" value="1"/>
</dbReference>
<comment type="similarity">
    <text evidence="1 4">Belongs to the glycosyl hydrolase 56 family.</text>
</comment>
<dbReference type="InterPro" id="IPR001329">
    <property type="entry name" value="Venom_Hyaluronidase"/>
</dbReference>
<feature type="signal peptide" evidence="5">
    <location>
        <begin position="1"/>
        <end position="16"/>
    </location>
</feature>
<dbReference type="GO" id="GO:0006952">
    <property type="term" value="P:defense response"/>
    <property type="evidence" value="ECO:0007669"/>
    <property type="project" value="InterPro"/>
</dbReference>
<evidence type="ECO:0000313" key="6">
    <source>
        <dbReference type="EMBL" id="CAH2098513.1"/>
    </source>
</evidence>
<evidence type="ECO:0000256" key="2">
    <source>
        <dbReference type="ARBA" id="ARBA00023157"/>
    </source>
</evidence>
<keyword evidence="4" id="KW-0378">Hydrolase</keyword>
<keyword evidence="5" id="KW-0732">Signal</keyword>
<dbReference type="PROSITE" id="PS00018">
    <property type="entry name" value="EF_HAND_1"/>
    <property type="match status" value="1"/>
</dbReference>
<accession>A0AAU9UH72</accession>
<reference evidence="6" key="1">
    <citation type="submission" date="2022-03" db="EMBL/GenBank/DDBJ databases">
        <authorList>
            <person name="Tunstrom K."/>
        </authorList>
    </citation>
    <scope>NUCLEOTIDE SEQUENCE</scope>
</reference>
<comment type="caution">
    <text evidence="6">The sequence shown here is derived from an EMBL/GenBank/DDBJ whole genome shotgun (WGS) entry which is preliminary data.</text>
</comment>
<keyword evidence="7" id="KW-1185">Reference proteome</keyword>
<dbReference type="PRINTS" id="PR00846">
    <property type="entry name" value="GLHYDRLASE56"/>
</dbReference>
<dbReference type="GO" id="GO:0005975">
    <property type="term" value="P:carbohydrate metabolic process"/>
    <property type="evidence" value="ECO:0007669"/>
    <property type="project" value="InterPro"/>
</dbReference>
<keyword evidence="3" id="KW-0325">Glycoprotein</keyword>
<evidence type="ECO:0000313" key="7">
    <source>
        <dbReference type="Proteomes" id="UP001153954"/>
    </source>
</evidence>
<dbReference type="PRINTS" id="PR00847">
    <property type="entry name" value="HYALURONDASE"/>
</dbReference>
<keyword evidence="4" id="KW-0326">Glycosidase</keyword>
<feature type="chain" id="PRO_5043695452" description="Hyaluronidase" evidence="5">
    <location>
        <begin position="17"/>
        <end position="911"/>
    </location>
</feature>
<dbReference type="EC" id="3.2.1.35" evidence="4"/>
<dbReference type="InterPro" id="IPR018155">
    <property type="entry name" value="Hyaluronidase"/>
</dbReference>
<evidence type="ECO:0000256" key="4">
    <source>
        <dbReference type="RuleBase" id="RU610713"/>
    </source>
</evidence>
<gene>
    <name evidence="6" type="ORF">EEDITHA_LOCUS13617</name>
</gene>
<organism evidence="6 7">
    <name type="scientific">Euphydryas editha</name>
    <name type="common">Edith's checkerspot</name>
    <dbReference type="NCBI Taxonomy" id="104508"/>
    <lineage>
        <taxon>Eukaryota</taxon>
        <taxon>Metazoa</taxon>
        <taxon>Ecdysozoa</taxon>
        <taxon>Arthropoda</taxon>
        <taxon>Hexapoda</taxon>
        <taxon>Insecta</taxon>
        <taxon>Pterygota</taxon>
        <taxon>Neoptera</taxon>
        <taxon>Endopterygota</taxon>
        <taxon>Lepidoptera</taxon>
        <taxon>Glossata</taxon>
        <taxon>Ditrysia</taxon>
        <taxon>Papilionoidea</taxon>
        <taxon>Nymphalidae</taxon>
        <taxon>Nymphalinae</taxon>
        <taxon>Euphydryas</taxon>
    </lineage>
</organism>
<dbReference type="PANTHER" id="PTHR11769:SF35">
    <property type="entry name" value="HYALURONIDASE"/>
    <property type="match status" value="1"/>
</dbReference>
<sequence>MKFLLLSTLIYFAVKCDDMRNNYYVIEMPEEELMKDYKRPFRVYWNVPTFQCKSKKVPFDNLYEKYGIIQNDGDKYKGEKITILYNPESFPAILKNETSGEYRFRNGGVPQEGNLDEHLQSFRKIMEEAIPDPNFDGIGIIDFEDWRPIFRQNFGKMVIYKDFSYEIERKLHSWWPKKWIQAEATYRFETAARQFMQTALSLANQMRPKASWGYYGFPYCFNKACSPVVLAEDDLSYWMWAESSALYPSVYSNRNLTTSQLSSLVRSLVREANRVKRYDATVLPYYWFSYRDGGYMKEKDLEVVLKSFHESNASGFIIWGSSNDVNTLNKCKNLYSYVETVLGPTIAKHIKKINIANDAIIEMPPELAVYNETVTTMNVVMHPLTTKVTNALSDNNLLFKENPVISKTNNLYNENVTTTIKNIVSTTLRNEIPEEKQTGIEETTVPDKKYNFIDIFDGLLNTNYKLEYENKNEYTKSEPNELTTLTTDTEYTRTRTKQNNLTNKNELENMTTDDDLSNFDENYTEMSTKNEKYSQDLILETKPSTTEIILSDPTENNPQLSSSSTKDVFSDQTDFNEGFDDLISRAITNTTDGSLSNVESSTQYYDNTAFDNNEDNSTSNDVSSTQYYGNRAFDNNKDNSISYVELSTQYYDNTVFDNIEDDLIILAVNLTKKFTSNVVSSTQYYDNTAFDNNEDNSTSYVESSTQYYDNTAFDNNEDNSTSYVEPSTQYYDNTAFDNNEDNSTSYVEPSTQYYDNTAFDNNKDNSISYVEPSTQYYDNTAFDNNEDNSTSYVEPSTQYYDNTVFDNNEDNSTSNVLSSTPYYGNRAFDKNDDNLNILAVNLTNQSISENYLKTNKQTTENSDTSTLSDSVVMESKNKFIVNTNKQESLSEVNESFTTDATDQVVTYIYYP</sequence>
<dbReference type="PANTHER" id="PTHR11769">
    <property type="entry name" value="HYALURONIDASE"/>
    <property type="match status" value="1"/>
</dbReference>
<comment type="catalytic activity">
    <reaction evidence="4">
        <text>Random hydrolysis of (1-&gt;4)-linkages between N-acetyl-beta-D-glucosamine and D-glucuronate residues in hyaluronate.</text>
        <dbReference type="EC" id="3.2.1.35"/>
    </reaction>
</comment>
<dbReference type="InterPro" id="IPR013785">
    <property type="entry name" value="Aldolase_TIM"/>
</dbReference>
<dbReference type="InterPro" id="IPR018247">
    <property type="entry name" value="EF_Hand_1_Ca_BS"/>
</dbReference>
<proteinExistence type="inferred from homology"/>
<dbReference type="GO" id="GO:0004415">
    <property type="term" value="F:hyalurononglucosaminidase activity"/>
    <property type="evidence" value="ECO:0007669"/>
    <property type="project" value="UniProtKB-UniRule"/>
</dbReference>
<evidence type="ECO:0000256" key="5">
    <source>
        <dbReference type="SAM" id="SignalP"/>
    </source>
</evidence>
<dbReference type="Gene3D" id="3.20.20.70">
    <property type="entry name" value="Aldolase class I"/>
    <property type="match status" value="1"/>
</dbReference>
<evidence type="ECO:0000256" key="1">
    <source>
        <dbReference type="ARBA" id="ARBA00008871"/>
    </source>
</evidence>
<evidence type="ECO:0000256" key="3">
    <source>
        <dbReference type="ARBA" id="ARBA00023180"/>
    </source>
</evidence>
<dbReference type="GO" id="GO:0030214">
    <property type="term" value="P:hyaluronan catabolic process"/>
    <property type="evidence" value="ECO:0007669"/>
    <property type="project" value="TreeGrafter"/>
</dbReference>
<keyword evidence="2" id="KW-1015">Disulfide bond</keyword>
<dbReference type="AlphaFoldDB" id="A0AAU9UH72"/>
<name>A0AAU9UH72_EUPED</name>
<dbReference type="EMBL" id="CAKOGL010000019">
    <property type="protein sequence ID" value="CAH2098513.1"/>
    <property type="molecule type" value="Genomic_DNA"/>
</dbReference>
<protein>
    <recommendedName>
        <fullName evidence="4">Hyaluronidase</fullName>
        <ecNumber evidence="4">3.2.1.35</ecNumber>
    </recommendedName>
</protein>
<dbReference type="InterPro" id="IPR017853">
    <property type="entry name" value="GH"/>
</dbReference>